<dbReference type="GeneID" id="35599620"/>
<proteinExistence type="predicted"/>
<sequence>MRYGEAGKAPRGWNPGKACTTRLPCSLHMVLASRAASGRAASISQASSSSAPPRFATGDGAEATKSMHFAILLYVMKAMFYTTFTSAGAFVRVAGFTITACKNATRTPQNEKIIVLCTCTSSMKDYRVAPPS</sequence>
<accession>A0A2D3UPR3</accession>
<dbReference type="EMBL" id="FJUY01000006">
    <property type="protein sequence ID" value="CZT18602.1"/>
    <property type="molecule type" value="Genomic_DNA"/>
</dbReference>
<evidence type="ECO:0000313" key="2">
    <source>
        <dbReference type="Proteomes" id="UP000225277"/>
    </source>
</evidence>
<keyword evidence="2" id="KW-1185">Reference proteome</keyword>
<dbReference type="AlphaFoldDB" id="A0A2D3UPR3"/>
<organism evidence="1 2">
    <name type="scientific">Ramularia collo-cygni</name>
    <dbReference type="NCBI Taxonomy" id="112498"/>
    <lineage>
        <taxon>Eukaryota</taxon>
        <taxon>Fungi</taxon>
        <taxon>Dikarya</taxon>
        <taxon>Ascomycota</taxon>
        <taxon>Pezizomycotina</taxon>
        <taxon>Dothideomycetes</taxon>
        <taxon>Dothideomycetidae</taxon>
        <taxon>Mycosphaerellales</taxon>
        <taxon>Mycosphaerellaceae</taxon>
        <taxon>Ramularia</taxon>
    </lineage>
</organism>
<protein>
    <submittedName>
        <fullName evidence="1">Uncharacterized protein</fullName>
    </submittedName>
</protein>
<name>A0A2D3UPR3_9PEZI</name>
<dbReference type="RefSeq" id="XP_023625492.1">
    <property type="nucleotide sequence ID" value="XM_023769724.1"/>
</dbReference>
<gene>
    <name evidence="1" type="ORF">RCC_04446</name>
</gene>
<dbReference type="Proteomes" id="UP000225277">
    <property type="component" value="Unassembled WGS sequence"/>
</dbReference>
<reference evidence="1 2" key="1">
    <citation type="submission" date="2016-03" db="EMBL/GenBank/DDBJ databases">
        <authorList>
            <person name="Ploux O."/>
        </authorList>
    </citation>
    <scope>NUCLEOTIDE SEQUENCE [LARGE SCALE GENOMIC DNA]</scope>
    <source>
        <strain evidence="1 2">URUG2</strain>
    </source>
</reference>
<evidence type="ECO:0000313" key="1">
    <source>
        <dbReference type="EMBL" id="CZT18602.1"/>
    </source>
</evidence>